<dbReference type="PANTHER" id="PTHR48053">
    <property type="entry name" value="LEUCINE RICH REPEAT FAMILY PROTEIN, EXPRESSED"/>
    <property type="match status" value="1"/>
</dbReference>
<evidence type="ECO:0000313" key="21">
    <source>
        <dbReference type="Proteomes" id="UP000298416"/>
    </source>
</evidence>
<dbReference type="Gene3D" id="3.80.10.10">
    <property type="entry name" value="Ribonuclease Inhibitor"/>
    <property type="match status" value="1"/>
</dbReference>
<evidence type="ECO:0000256" key="9">
    <source>
        <dbReference type="ARBA" id="ARBA00022729"/>
    </source>
</evidence>
<evidence type="ECO:0000256" key="3">
    <source>
        <dbReference type="ARBA" id="ARBA00009592"/>
    </source>
</evidence>
<keyword evidence="6" id="KW-0433">Leucine-rich repeat</keyword>
<dbReference type="FunFam" id="3.80.10.10:FF:000213">
    <property type="entry name" value="Tyrosine-sulfated glycopeptide receptor 1"/>
    <property type="match status" value="1"/>
</dbReference>
<name>A0A8X8WYE9_SALSN</name>
<keyword evidence="16" id="KW-0675">Receptor</keyword>
<evidence type="ECO:0000256" key="5">
    <source>
        <dbReference type="ARBA" id="ARBA00022475"/>
    </source>
</evidence>
<keyword evidence="9" id="KW-0732">Signal</keyword>
<evidence type="ECO:0000256" key="6">
    <source>
        <dbReference type="ARBA" id="ARBA00022614"/>
    </source>
</evidence>
<keyword evidence="14" id="KW-1133">Transmembrane helix</keyword>
<dbReference type="InterPro" id="IPR032675">
    <property type="entry name" value="LRR_dom_sf"/>
</dbReference>
<dbReference type="InterPro" id="IPR051716">
    <property type="entry name" value="Plant_RL_S/T_kinase"/>
</dbReference>
<keyword evidence="11" id="KW-0547">Nucleotide-binding</keyword>
<dbReference type="FunFam" id="3.30.200.20:FF:000228">
    <property type="entry name" value="Serine/threonine-protein kinase BIK1"/>
    <property type="match status" value="1"/>
</dbReference>
<feature type="compositionally biased region" description="Basic and acidic residues" evidence="18">
    <location>
        <begin position="240"/>
        <end position="251"/>
    </location>
</feature>
<gene>
    <name evidence="20" type="ORF">SASPL_135685</name>
</gene>
<keyword evidence="7" id="KW-0808">Transferase</keyword>
<feature type="compositionally biased region" description="Polar residues" evidence="18">
    <location>
        <begin position="227"/>
        <end position="238"/>
    </location>
</feature>
<proteinExistence type="inferred from homology"/>
<evidence type="ECO:0000256" key="7">
    <source>
        <dbReference type="ARBA" id="ARBA00022679"/>
    </source>
</evidence>
<dbReference type="GO" id="GO:0005524">
    <property type="term" value="F:ATP binding"/>
    <property type="evidence" value="ECO:0007669"/>
    <property type="project" value="UniProtKB-KW"/>
</dbReference>
<dbReference type="PRINTS" id="PR00019">
    <property type="entry name" value="LEURICHRPT"/>
</dbReference>
<dbReference type="GO" id="GO:0004674">
    <property type="term" value="F:protein serine/threonine kinase activity"/>
    <property type="evidence" value="ECO:0007669"/>
    <property type="project" value="UniProtKB-EC"/>
</dbReference>
<evidence type="ECO:0000256" key="4">
    <source>
        <dbReference type="ARBA" id="ARBA00012513"/>
    </source>
</evidence>
<keyword evidence="10" id="KW-0677">Repeat</keyword>
<evidence type="ECO:0000313" key="20">
    <source>
        <dbReference type="EMBL" id="KAG6403463.1"/>
    </source>
</evidence>
<dbReference type="Proteomes" id="UP000298416">
    <property type="component" value="Unassembled WGS sequence"/>
</dbReference>
<keyword evidence="21" id="KW-1185">Reference proteome</keyword>
<dbReference type="PROSITE" id="PS50011">
    <property type="entry name" value="PROTEIN_KINASE_DOM"/>
    <property type="match status" value="1"/>
</dbReference>
<evidence type="ECO:0000256" key="12">
    <source>
        <dbReference type="ARBA" id="ARBA00022777"/>
    </source>
</evidence>
<evidence type="ECO:0000259" key="19">
    <source>
        <dbReference type="PROSITE" id="PS50011"/>
    </source>
</evidence>
<dbReference type="InterPro" id="IPR001245">
    <property type="entry name" value="Ser-Thr/Tyr_kinase_cat_dom"/>
</dbReference>
<dbReference type="Gene3D" id="3.30.200.20">
    <property type="entry name" value="Phosphorylase Kinase, domain 1"/>
    <property type="match status" value="1"/>
</dbReference>
<feature type="domain" description="Protein kinase" evidence="19">
    <location>
        <begin position="285"/>
        <end position="418"/>
    </location>
</feature>
<sequence>MMPDDNTLGVGFHSLEILSLGNCSLQGHIPSWIAKLTKLKRLVLYKNRMTGTIPSWLGAMPSLYALNLTENQLSGHLPPQLGLMPALLSENNTSSDMSYLQLPFLIDGNQYNRLYNLRRMLAVGSNNLSGEIPQEIGRLKVLQALDLSNNRFTGSIPSQLSGLTNLESLNMSGNHLSGEIPESLRGLRFLSRLSVAGNDLEGEIPRGGQFDTFPANSFEGNPKLCGVSSNAKSESPDQGPTEKVRKDERKLPSNPEEVEDLRRCTSSKPLTVFTFNELKSITSNFRQDYLLGGGGFGSVYKGYISEDIQGLQPITVDVKVHDGDKSSQGHREWLSEVIFLGQLSHPNLVKLIGYCCEDEHRWAIPLLKEKKKVLDIVDARLGGDYPVKGVQKAAMLAYHCLNRNPKARPLMRDIVDSS</sequence>
<dbReference type="Pfam" id="PF07714">
    <property type="entry name" value="PK_Tyr_Ser-Thr"/>
    <property type="match status" value="1"/>
</dbReference>
<evidence type="ECO:0000256" key="2">
    <source>
        <dbReference type="ARBA" id="ARBA00004479"/>
    </source>
</evidence>
<accession>A0A8X8WYE9</accession>
<dbReference type="InterPro" id="IPR000719">
    <property type="entry name" value="Prot_kinase_dom"/>
</dbReference>
<comment type="caution">
    <text evidence="20">The sequence shown here is derived from an EMBL/GenBank/DDBJ whole genome shotgun (WGS) entry which is preliminary data.</text>
</comment>
<evidence type="ECO:0000256" key="10">
    <source>
        <dbReference type="ARBA" id="ARBA00022737"/>
    </source>
</evidence>
<evidence type="ECO:0000256" key="13">
    <source>
        <dbReference type="ARBA" id="ARBA00022840"/>
    </source>
</evidence>
<keyword evidence="5" id="KW-1003">Cell membrane</keyword>
<organism evidence="20">
    <name type="scientific">Salvia splendens</name>
    <name type="common">Scarlet sage</name>
    <dbReference type="NCBI Taxonomy" id="180675"/>
    <lineage>
        <taxon>Eukaryota</taxon>
        <taxon>Viridiplantae</taxon>
        <taxon>Streptophyta</taxon>
        <taxon>Embryophyta</taxon>
        <taxon>Tracheophyta</taxon>
        <taxon>Spermatophyta</taxon>
        <taxon>Magnoliopsida</taxon>
        <taxon>eudicotyledons</taxon>
        <taxon>Gunneridae</taxon>
        <taxon>Pentapetalae</taxon>
        <taxon>asterids</taxon>
        <taxon>lamiids</taxon>
        <taxon>Lamiales</taxon>
        <taxon>Lamiaceae</taxon>
        <taxon>Nepetoideae</taxon>
        <taxon>Mentheae</taxon>
        <taxon>Salviinae</taxon>
        <taxon>Salvia</taxon>
        <taxon>Salvia subgen. Calosphace</taxon>
        <taxon>core Calosphace</taxon>
    </lineage>
</organism>
<feature type="region of interest" description="Disordered" evidence="18">
    <location>
        <begin position="224"/>
        <end position="259"/>
    </location>
</feature>
<evidence type="ECO:0000256" key="14">
    <source>
        <dbReference type="ARBA" id="ARBA00022989"/>
    </source>
</evidence>
<dbReference type="InterPro" id="IPR011009">
    <property type="entry name" value="Kinase-like_dom_sf"/>
</dbReference>
<dbReference type="AlphaFoldDB" id="A0A8X8WYE9"/>
<keyword evidence="15" id="KW-0472">Membrane</keyword>
<protein>
    <recommendedName>
        <fullName evidence="4">non-specific serine/threonine protein kinase</fullName>
        <ecNumber evidence="4">2.7.11.1</ecNumber>
    </recommendedName>
</protein>
<dbReference type="Pfam" id="PF13855">
    <property type="entry name" value="LRR_8"/>
    <property type="match status" value="2"/>
</dbReference>
<dbReference type="SUPFAM" id="SSF56112">
    <property type="entry name" value="Protein kinase-like (PK-like)"/>
    <property type="match status" value="1"/>
</dbReference>
<evidence type="ECO:0000256" key="8">
    <source>
        <dbReference type="ARBA" id="ARBA00022692"/>
    </source>
</evidence>
<evidence type="ECO:0000256" key="1">
    <source>
        <dbReference type="ARBA" id="ARBA00004236"/>
    </source>
</evidence>
<keyword evidence="8" id="KW-0812">Transmembrane</keyword>
<dbReference type="PANTHER" id="PTHR48053:SF126">
    <property type="entry name" value="MDIS1-INTERACTING RECEPTOR LIKE KINASE 2-LIKE ISOFORM X1"/>
    <property type="match status" value="1"/>
</dbReference>
<dbReference type="GO" id="GO:0005886">
    <property type="term" value="C:plasma membrane"/>
    <property type="evidence" value="ECO:0007669"/>
    <property type="project" value="UniProtKB-SubCell"/>
</dbReference>
<dbReference type="EMBL" id="PNBA02000013">
    <property type="protein sequence ID" value="KAG6403463.1"/>
    <property type="molecule type" value="Genomic_DNA"/>
</dbReference>
<evidence type="ECO:0000256" key="11">
    <source>
        <dbReference type="ARBA" id="ARBA00022741"/>
    </source>
</evidence>
<evidence type="ECO:0000256" key="16">
    <source>
        <dbReference type="ARBA" id="ARBA00023170"/>
    </source>
</evidence>
<dbReference type="EC" id="2.7.11.1" evidence="4"/>
<keyword evidence="13" id="KW-0067">ATP-binding</keyword>
<dbReference type="InterPro" id="IPR001611">
    <property type="entry name" value="Leu-rich_rpt"/>
</dbReference>
<dbReference type="SUPFAM" id="SSF52058">
    <property type="entry name" value="L domain-like"/>
    <property type="match status" value="1"/>
</dbReference>
<evidence type="ECO:0000256" key="17">
    <source>
        <dbReference type="ARBA" id="ARBA00023180"/>
    </source>
</evidence>
<keyword evidence="17" id="KW-0325">Glycoprotein</keyword>
<comment type="similarity">
    <text evidence="3">Belongs to the RLP family.</text>
</comment>
<reference evidence="20" key="2">
    <citation type="submission" date="2020-08" db="EMBL/GenBank/DDBJ databases">
        <title>Plant Genome Project.</title>
        <authorList>
            <person name="Zhang R.-G."/>
        </authorList>
    </citation>
    <scope>NUCLEOTIDE SEQUENCE</scope>
    <source>
        <strain evidence="20">Huo1</strain>
        <tissue evidence="20">Leaf</tissue>
    </source>
</reference>
<comment type="subcellular location">
    <subcellularLocation>
        <location evidence="1">Cell membrane</location>
    </subcellularLocation>
    <subcellularLocation>
        <location evidence="2">Membrane</location>
        <topology evidence="2">Single-pass type I membrane protein</topology>
    </subcellularLocation>
</comment>
<evidence type="ECO:0000256" key="15">
    <source>
        <dbReference type="ARBA" id="ARBA00023136"/>
    </source>
</evidence>
<reference evidence="20" key="1">
    <citation type="submission" date="2018-01" db="EMBL/GenBank/DDBJ databases">
        <authorList>
            <person name="Mao J.F."/>
        </authorList>
    </citation>
    <scope>NUCLEOTIDE SEQUENCE</scope>
    <source>
        <strain evidence="20">Huo1</strain>
        <tissue evidence="20">Leaf</tissue>
    </source>
</reference>
<keyword evidence="12" id="KW-0418">Kinase</keyword>
<evidence type="ECO:0000256" key="18">
    <source>
        <dbReference type="SAM" id="MobiDB-lite"/>
    </source>
</evidence>